<dbReference type="InterPro" id="IPR011251">
    <property type="entry name" value="Luciferase-like_dom"/>
</dbReference>
<dbReference type="InterPro" id="IPR050766">
    <property type="entry name" value="Bact_Lucif_Oxidored"/>
</dbReference>
<dbReference type="RefSeq" id="WP_013460004.1">
    <property type="nucleotide sequence ID" value="NC_014762.1"/>
</dbReference>
<dbReference type="KEGG" id="sku:Sulku_1144"/>
<name>E4TWI9_SULKY</name>
<dbReference type="STRING" id="709032.Sulku_1144"/>
<dbReference type="GO" id="GO:0016705">
    <property type="term" value="F:oxidoreductase activity, acting on paired donors, with incorporation or reduction of molecular oxygen"/>
    <property type="evidence" value="ECO:0007669"/>
    <property type="project" value="InterPro"/>
</dbReference>
<dbReference type="Pfam" id="PF00296">
    <property type="entry name" value="Bac_luciferase"/>
    <property type="match status" value="1"/>
</dbReference>
<dbReference type="Proteomes" id="UP000008721">
    <property type="component" value="Chromosome"/>
</dbReference>
<evidence type="ECO:0000313" key="4">
    <source>
        <dbReference type="EMBL" id="ADR33807.1"/>
    </source>
</evidence>
<keyword evidence="1" id="KW-0560">Oxidoreductase</keyword>
<dbReference type="eggNOG" id="COG2141">
    <property type="taxonomic scope" value="Bacteria"/>
</dbReference>
<proteinExistence type="predicted"/>
<dbReference type="SUPFAM" id="SSF51679">
    <property type="entry name" value="Bacterial luciferase-like"/>
    <property type="match status" value="1"/>
</dbReference>
<reference evidence="4 5" key="1">
    <citation type="journal article" date="2012" name="Stand. Genomic Sci.">
        <title>Complete genome sequence of the sulfur compounds oxidizing chemolithoautotroph Sulfuricurvum kujiense type strain (YK-1(T)).</title>
        <authorList>
            <person name="Han C."/>
            <person name="Kotsyurbenko O."/>
            <person name="Chertkov O."/>
            <person name="Held B."/>
            <person name="Lapidus A."/>
            <person name="Nolan M."/>
            <person name="Lucas S."/>
            <person name="Hammon N."/>
            <person name="Deshpande S."/>
            <person name="Cheng J.F."/>
            <person name="Tapia R."/>
            <person name="Goodwin L.A."/>
            <person name="Pitluck S."/>
            <person name="Liolios K."/>
            <person name="Pagani I."/>
            <person name="Ivanova N."/>
            <person name="Mavromatis K."/>
            <person name="Mikhailova N."/>
            <person name="Pati A."/>
            <person name="Chen A."/>
            <person name="Palaniappan K."/>
            <person name="Land M."/>
            <person name="Hauser L."/>
            <person name="Chang Y.J."/>
            <person name="Jeffries C.D."/>
            <person name="Brambilla E.M."/>
            <person name="Rohde M."/>
            <person name="Spring S."/>
            <person name="Sikorski J."/>
            <person name="Goker M."/>
            <person name="Woyke T."/>
            <person name="Bristow J."/>
            <person name="Eisen J.A."/>
            <person name="Markowitz V."/>
            <person name="Hugenholtz P."/>
            <person name="Kyrpides N.C."/>
            <person name="Klenk H.P."/>
            <person name="Detter J.C."/>
        </authorList>
    </citation>
    <scope>NUCLEOTIDE SEQUENCE [LARGE SCALE GENOMIC DNA]</scope>
    <source>
        <strain evidence="5">ATCC BAA-921 / DSM 16994 / JCM 11577 / YK-1</strain>
    </source>
</reference>
<organism evidence="4 5">
    <name type="scientific">Sulfuricurvum kujiense (strain ATCC BAA-921 / DSM 16994 / JCM 11577 / YK-1)</name>
    <dbReference type="NCBI Taxonomy" id="709032"/>
    <lineage>
        <taxon>Bacteria</taxon>
        <taxon>Pseudomonadati</taxon>
        <taxon>Campylobacterota</taxon>
        <taxon>Epsilonproteobacteria</taxon>
        <taxon>Campylobacterales</taxon>
        <taxon>Sulfurimonadaceae</taxon>
        <taxon>Sulfuricurvum</taxon>
    </lineage>
</organism>
<keyword evidence="5" id="KW-1185">Reference proteome</keyword>
<dbReference type="Gene3D" id="3.20.20.30">
    <property type="entry name" value="Luciferase-like domain"/>
    <property type="match status" value="1"/>
</dbReference>
<dbReference type="GO" id="GO:0005829">
    <property type="term" value="C:cytosol"/>
    <property type="evidence" value="ECO:0007669"/>
    <property type="project" value="TreeGrafter"/>
</dbReference>
<evidence type="ECO:0000256" key="1">
    <source>
        <dbReference type="ARBA" id="ARBA00023002"/>
    </source>
</evidence>
<gene>
    <name evidence="4" type="ordered locus">Sulku_1144</name>
</gene>
<accession>E4TWI9</accession>
<evidence type="ECO:0000256" key="2">
    <source>
        <dbReference type="ARBA" id="ARBA00023033"/>
    </source>
</evidence>
<dbReference type="PANTHER" id="PTHR30137:SF8">
    <property type="entry name" value="BLR5498 PROTEIN"/>
    <property type="match status" value="1"/>
</dbReference>
<dbReference type="PANTHER" id="PTHR30137">
    <property type="entry name" value="LUCIFERASE-LIKE MONOOXYGENASE"/>
    <property type="match status" value="1"/>
</dbReference>
<evidence type="ECO:0000259" key="3">
    <source>
        <dbReference type="Pfam" id="PF00296"/>
    </source>
</evidence>
<dbReference type="OrthoDB" id="8477406at2"/>
<dbReference type="AlphaFoldDB" id="E4TWI9"/>
<dbReference type="GO" id="GO:0004497">
    <property type="term" value="F:monooxygenase activity"/>
    <property type="evidence" value="ECO:0007669"/>
    <property type="project" value="UniProtKB-KW"/>
</dbReference>
<dbReference type="EMBL" id="CP002355">
    <property type="protein sequence ID" value="ADR33807.1"/>
    <property type="molecule type" value="Genomic_DNA"/>
</dbReference>
<feature type="domain" description="Luciferase-like" evidence="3">
    <location>
        <begin position="1"/>
        <end position="300"/>
    </location>
</feature>
<keyword evidence="2" id="KW-0503">Monooxygenase</keyword>
<evidence type="ECO:0000313" key="5">
    <source>
        <dbReference type="Proteomes" id="UP000008721"/>
    </source>
</evidence>
<protein>
    <submittedName>
        <fullName evidence="4">Luciferase-like, subgroup</fullName>
    </submittedName>
</protein>
<dbReference type="InterPro" id="IPR036661">
    <property type="entry name" value="Luciferase-like_sf"/>
</dbReference>
<sequence length="335" mass="37500">MKIGLFCLAENYSGNVNESILEQLHLVELADELGFDEAWFGEHHFNAFSVIPDPASMIAYCAASTGRIRLGTAGFLAPFYHPVRLAESIAVLDNLSKGRINAGFAKGGFAPDTRHFVRSKEELKIVMFETVESIDLLLHGKPTEYNGQFVHINNALLAPLPLQQEIPFYIATFSSEETIAFAATHGYGLMMSQGASLDECIEARNFYRSIAGHDPQMVVMRVFYVAETTDEAQCGAIPGIDHFVKCMRAAQAEQIQPHFDPENYKALLEERNAFFNGAKFFENGIIGSVEECLKTIKTIQKELSNIHLVLKPSSTDYGQNRWMLSRFNTEIRPYI</sequence>
<dbReference type="HOGENOM" id="CLU_027853_3_0_7"/>